<keyword evidence="2" id="KW-0677">Repeat</keyword>
<keyword evidence="1 3" id="KW-0853">WD repeat</keyword>
<evidence type="ECO:0000313" key="5">
    <source>
        <dbReference type="Proteomes" id="UP000481153"/>
    </source>
</evidence>
<dbReference type="SMART" id="SM00320">
    <property type="entry name" value="WD40"/>
    <property type="match status" value="4"/>
</dbReference>
<gene>
    <name evidence="4" type="ORF">Ae201684_003634</name>
</gene>
<dbReference type="VEuPathDB" id="FungiDB:AeMF1_005644"/>
<sequence>MLPRTRLHASYTCPWLVYGMSWSNAPNEKLLAVTSFTQEYANQLEILQLHDHTNTHDDVDMDVQNGSHHPHAMQPRAFVEHPYPATKVLWTTENNSSKLATTADYLRIWRVHEDTIQCAATLSKYQAGENCSPLTSADWSTADTHILGTSAVDTSICIWDLNKWKRPKQEIVAHDAEVYDMTFSNCTNIFASVGGDGTLRIFDLRNLKSCSIIYESADVCPLIRLTWNKLDQNYIAAMMSEGPSVLVFDVRKMGTPATEYSQQTTQPGNINAIAWSSTIPHHICAAGETTGAFTFDVQRQDRTPVWSYNGGGNINHLEWSRQHPGLLAMAIDQSVHVVNAQ</sequence>
<comment type="caution">
    <text evidence="4">The sequence shown here is derived from an EMBL/GenBank/DDBJ whole genome shotgun (WGS) entry which is preliminary data.</text>
</comment>
<dbReference type="InterPro" id="IPR036322">
    <property type="entry name" value="WD40_repeat_dom_sf"/>
</dbReference>
<dbReference type="Gene3D" id="2.130.10.10">
    <property type="entry name" value="YVTN repeat-like/Quinoprotein amine dehydrogenase"/>
    <property type="match status" value="1"/>
</dbReference>
<dbReference type="SUPFAM" id="SSF50978">
    <property type="entry name" value="WD40 repeat-like"/>
    <property type="match status" value="1"/>
</dbReference>
<dbReference type="Pfam" id="PF00400">
    <property type="entry name" value="WD40"/>
    <property type="match status" value="1"/>
</dbReference>
<dbReference type="Proteomes" id="UP000481153">
    <property type="component" value="Unassembled WGS sequence"/>
</dbReference>
<protein>
    <submittedName>
        <fullName evidence="4">Uncharacterized protein</fullName>
    </submittedName>
</protein>
<evidence type="ECO:0000256" key="3">
    <source>
        <dbReference type="PROSITE-ProRule" id="PRU00221"/>
    </source>
</evidence>
<dbReference type="InterPro" id="IPR045159">
    <property type="entry name" value="DCAF7-like"/>
</dbReference>
<feature type="repeat" description="WD" evidence="3">
    <location>
        <begin position="171"/>
        <end position="206"/>
    </location>
</feature>
<dbReference type="PROSITE" id="PS50082">
    <property type="entry name" value="WD_REPEATS_2"/>
    <property type="match status" value="1"/>
</dbReference>
<proteinExistence type="predicted"/>
<keyword evidence="5" id="KW-1185">Reference proteome</keyword>
<name>A0A6G0XL49_9STRA</name>
<evidence type="ECO:0000313" key="4">
    <source>
        <dbReference type="EMBL" id="KAF0741062.1"/>
    </source>
</evidence>
<evidence type="ECO:0000256" key="2">
    <source>
        <dbReference type="ARBA" id="ARBA00022737"/>
    </source>
</evidence>
<dbReference type="PANTHER" id="PTHR19919">
    <property type="entry name" value="WD REPEAT CONTAINING PROTEIN"/>
    <property type="match status" value="1"/>
</dbReference>
<accession>A0A6G0XL49</accession>
<organism evidence="4 5">
    <name type="scientific">Aphanomyces euteiches</name>
    <dbReference type="NCBI Taxonomy" id="100861"/>
    <lineage>
        <taxon>Eukaryota</taxon>
        <taxon>Sar</taxon>
        <taxon>Stramenopiles</taxon>
        <taxon>Oomycota</taxon>
        <taxon>Saprolegniomycetes</taxon>
        <taxon>Saprolegniales</taxon>
        <taxon>Verrucalvaceae</taxon>
        <taxon>Aphanomyces</taxon>
    </lineage>
</organism>
<dbReference type="AlphaFoldDB" id="A0A6G0XL49"/>
<dbReference type="InterPro" id="IPR015943">
    <property type="entry name" value="WD40/YVTN_repeat-like_dom_sf"/>
</dbReference>
<reference evidence="4 5" key="1">
    <citation type="submission" date="2019-07" db="EMBL/GenBank/DDBJ databases">
        <title>Genomics analysis of Aphanomyces spp. identifies a new class of oomycete effector associated with host adaptation.</title>
        <authorList>
            <person name="Gaulin E."/>
        </authorList>
    </citation>
    <scope>NUCLEOTIDE SEQUENCE [LARGE SCALE GENOMIC DNA]</scope>
    <source>
        <strain evidence="4 5">ATCC 201684</strain>
    </source>
</reference>
<evidence type="ECO:0000256" key="1">
    <source>
        <dbReference type="ARBA" id="ARBA00022574"/>
    </source>
</evidence>
<dbReference type="EMBL" id="VJMJ01000041">
    <property type="protein sequence ID" value="KAF0741062.1"/>
    <property type="molecule type" value="Genomic_DNA"/>
</dbReference>
<dbReference type="InterPro" id="IPR001680">
    <property type="entry name" value="WD40_rpt"/>
</dbReference>